<keyword evidence="17" id="KW-0175">Coiled coil</keyword>
<comment type="pathway">
    <text evidence="3 16">Cofactor biosynthesis; NAD(+) biosynthesis; iminoaspartate from L-aspartate (oxidase route): step 1/1.</text>
</comment>
<feature type="domain" description="Fumarate reductase/succinate dehydrogenase flavoprotein-like C-terminal" evidence="19">
    <location>
        <begin position="453"/>
        <end position="533"/>
    </location>
</feature>
<evidence type="ECO:0000256" key="10">
    <source>
        <dbReference type="ARBA" id="ARBA00022741"/>
    </source>
</evidence>
<keyword evidence="7" id="KW-0963">Cytoplasm</keyword>
<evidence type="ECO:0000256" key="14">
    <source>
        <dbReference type="NCBIfam" id="TIGR00551"/>
    </source>
</evidence>
<dbReference type="KEGG" id="rah:Rahaq_3442"/>
<dbReference type="InterPro" id="IPR027477">
    <property type="entry name" value="Succ_DH/fumarate_Rdtase_cat_sf"/>
</dbReference>
<evidence type="ECO:0000259" key="18">
    <source>
        <dbReference type="Pfam" id="PF00890"/>
    </source>
</evidence>
<evidence type="ECO:0000256" key="4">
    <source>
        <dbReference type="ARBA" id="ARBA00008562"/>
    </source>
</evidence>
<evidence type="ECO:0000256" key="5">
    <source>
        <dbReference type="ARBA" id="ARBA00012173"/>
    </source>
</evidence>
<dbReference type="PRINTS" id="PR00368">
    <property type="entry name" value="FADPNR"/>
</dbReference>
<dbReference type="InterPro" id="IPR003953">
    <property type="entry name" value="FAD-dep_OxRdtase_2_FAD-bd"/>
</dbReference>
<gene>
    <name evidence="20" type="ordered locus">Rahaq_3442</name>
</gene>
<dbReference type="UniPathway" id="UPA00253">
    <property type="reaction ID" value="UER00326"/>
</dbReference>
<evidence type="ECO:0000313" key="20">
    <source>
        <dbReference type="EMBL" id="ADW75035.1"/>
    </source>
</evidence>
<name>A0A0H3FJ85_RAHSY</name>
<dbReference type="PIRSF" id="PIRSF000171">
    <property type="entry name" value="SDHA_APRA_LASPO"/>
    <property type="match status" value="1"/>
</dbReference>
<keyword evidence="9 16" id="KW-0662">Pyridine nucleotide biosynthesis</keyword>
<evidence type="ECO:0000256" key="7">
    <source>
        <dbReference type="ARBA" id="ARBA00022490"/>
    </source>
</evidence>
<dbReference type="SUPFAM" id="SSF56425">
    <property type="entry name" value="Succinate dehydrogenase/fumarate reductase flavoprotein, catalytic domain"/>
    <property type="match status" value="1"/>
</dbReference>
<dbReference type="GO" id="GO:0008734">
    <property type="term" value="F:L-aspartate oxidase activity"/>
    <property type="evidence" value="ECO:0007669"/>
    <property type="project" value="UniProtKB-UniRule"/>
</dbReference>
<evidence type="ECO:0000256" key="9">
    <source>
        <dbReference type="ARBA" id="ARBA00022642"/>
    </source>
</evidence>
<dbReference type="GO" id="GO:0005737">
    <property type="term" value="C:cytoplasm"/>
    <property type="evidence" value="ECO:0007669"/>
    <property type="project" value="UniProtKB-SubCell"/>
</dbReference>
<feature type="active site" description="Proton acceptor" evidence="15">
    <location>
        <position position="302"/>
    </location>
</feature>
<accession>A0A0H3FJ85</accession>
<dbReference type="AlphaFoldDB" id="A0A0H3FJ85"/>
<dbReference type="InterPro" id="IPR015939">
    <property type="entry name" value="Fum_Rdtase/Succ_DH_flav-like_C"/>
</dbReference>
<sequence>MNFPLLLQTSYVMQPSSEFVSDVLIIGSGAAGLSLALRLADHCHVTVLSKGPLNEGSTFYAQGGIAAVFDEADSIASHVDDTLIAGAGLCDKEAVEFIASNARHCVQWLIDQGVLFDTETNTSSEERYHLTREGGHSHRRILHAADATGKEVETTLVGKARAHANICVKERYNAVDLITSSKLGLPGTQRVVGAYVWNRDKEHVETLRAKAVVLATGGAAKVYQYTTNPDISSGDGVAMAWRAGCRVANLEFNQFHPTCLYHPQARNFLLTEALRGEGALLKRPDGTRFMPDFDERGELAPRDVVARAIDHEMKRLGADCMYLDISHRPPEFIKHHFPMIDEKLQSLGIDLTKEAIPIVPAAHYTCGGVMVDQHGRTDLDGLYAIGEVSYTGLHGANRLASNSLLECVVYGWSAAEDIIKRLPHAKLATNIPQWDESRVDNSDEQVVIQHNWHELRLFMWDYVGIVRTTKRLERALRRIMTLQQEIDEYYANFRISNNLLELRNLVLVAELIVRSALERKESRGLHFTLDYPDLQENPQPTILQP</sequence>
<reference evidence="21" key="1">
    <citation type="submission" date="2011-01" db="EMBL/GenBank/DDBJ databases">
        <title>Complete sequence of chromosome of Rahnella sp. Y9602.</title>
        <authorList>
            <consortium name="US DOE Joint Genome Institute"/>
            <person name="Lucas S."/>
            <person name="Copeland A."/>
            <person name="Lapidus A."/>
            <person name="Cheng J.-F."/>
            <person name="Goodwin L."/>
            <person name="Pitluck S."/>
            <person name="Lu M."/>
            <person name="Detter J.C."/>
            <person name="Han C."/>
            <person name="Tapia R."/>
            <person name="Land M."/>
            <person name="Hauser L."/>
            <person name="Kyrpides N."/>
            <person name="Ivanova N."/>
            <person name="Ovchinnikova G."/>
            <person name="Pagani I."/>
            <person name="Sobecky P.A."/>
            <person name="Martinez R.J."/>
            <person name="Woyke T."/>
        </authorList>
    </citation>
    <scope>NUCLEOTIDE SEQUENCE [LARGE SCALE GENOMIC DNA]</scope>
    <source>
        <strain evidence="21">Y9602</strain>
    </source>
</reference>
<proteinExistence type="inferred from homology"/>
<evidence type="ECO:0000256" key="6">
    <source>
        <dbReference type="ARBA" id="ARBA00021901"/>
    </source>
</evidence>
<dbReference type="InterPro" id="IPR037099">
    <property type="entry name" value="Fum_R/Succ_DH_flav-like_C_sf"/>
</dbReference>
<dbReference type="InterPro" id="IPR005288">
    <property type="entry name" value="NadB"/>
</dbReference>
<evidence type="ECO:0000256" key="2">
    <source>
        <dbReference type="ARBA" id="ARBA00004496"/>
    </source>
</evidence>
<dbReference type="FunFam" id="1.20.58.100:FF:000002">
    <property type="entry name" value="L-aspartate oxidase"/>
    <property type="match status" value="1"/>
</dbReference>
<comment type="subcellular location">
    <subcellularLocation>
        <location evidence="2 16">Cytoplasm</location>
    </subcellularLocation>
</comment>
<keyword evidence="12 16" id="KW-0560">Oxidoreductase</keyword>
<dbReference type="FunFam" id="3.90.700.10:FF:000002">
    <property type="entry name" value="L-aspartate oxidase"/>
    <property type="match status" value="1"/>
</dbReference>
<dbReference type="SUPFAM" id="SSF46977">
    <property type="entry name" value="Succinate dehydrogenase/fumarate reductase flavoprotein C-terminal domain"/>
    <property type="match status" value="1"/>
</dbReference>
<dbReference type="PANTHER" id="PTHR42716:SF2">
    <property type="entry name" value="L-ASPARTATE OXIDASE, CHLOROPLASTIC"/>
    <property type="match status" value="1"/>
</dbReference>
<dbReference type="SUPFAM" id="SSF51905">
    <property type="entry name" value="FAD/NAD(P)-binding domain"/>
    <property type="match status" value="1"/>
</dbReference>
<dbReference type="OrthoDB" id="9806724at2"/>
<dbReference type="Pfam" id="PF02910">
    <property type="entry name" value="Succ_DH_flav_C"/>
    <property type="match status" value="1"/>
</dbReference>
<comment type="cofactor">
    <cofactor evidence="1 16">
        <name>FAD</name>
        <dbReference type="ChEBI" id="CHEBI:57692"/>
    </cofactor>
</comment>
<evidence type="ECO:0000259" key="19">
    <source>
        <dbReference type="Pfam" id="PF02910"/>
    </source>
</evidence>
<dbReference type="HOGENOM" id="CLU_014312_3_0_6"/>
<evidence type="ECO:0000256" key="17">
    <source>
        <dbReference type="SAM" id="Coils"/>
    </source>
</evidence>
<dbReference type="GO" id="GO:0000166">
    <property type="term" value="F:nucleotide binding"/>
    <property type="evidence" value="ECO:0007669"/>
    <property type="project" value="UniProtKB-KW"/>
</dbReference>
<comment type="similarity">
    <text evidence="4 16">Belongs to the FAD-dependent oxidoreductase 2 family. NadB subfamily.</text>
</comment>
<comment type="function">
    <text evidence="16">Catalyzes the oxidation of L-aspartate to iminoaspartate.</text>
</comment>
<dbReference type="Pfam" id="PF00890">
    <property type="entry name" value="FAD_binding_2"/>
    <property type="match status" value="1"/>
</dbReference>
<dbReference type="GO" id="GO:0034628">
    <property type="term" value="P:'de novo' NAD+ biosynthetic process from L-aspartate"/>
    <property type="evidence" value="ECO:0007669"/>
    <property type="project" value="TreeGrafter"/>
</dbReference>
<keyword evidence="10" id="KW-0547">Nucleotide-binding</keyword>
<evidence type="ECO:0000256" key="12">
    <source>
        <dbReference type="ARBA" id="ARBA00023002"/>
    </source>
</evidence>
<evidence type="ECO:0000256" key="3">
    <source>
        <dbReference type="ARBA" id="ARBA00004950"/>
    </source>
</evidence>
<keyword evidence="11 16" id="KW-0274">FAD</keyword>
<evidence type="ECO:0000256" key="16">
    <source>
        <dbReference type="RuleBase" id="RU362049"/>
    </source>
</evidence>
<evidence type="ECO:0000313" key="21">
    <source>
        <dbReference type="Proteomes" id="UP000007257"/>
    </source>
</evidence>
<dbReference type="EC" id="1.4.3.16" evidence="5 14"/>
<evidence type="ECO:0000256" key="13">
    <source>
        <dbReference type="ARBA" id="ARBA00048305"/>
    </source>
</evidence>
<dbReference type="eggNOG" id="COG0029">
    <property type="taxonomic scope" value="Bacteria"/>
</dbReference>
<dbReference type="Gene3D" id="3.90.700.10">
    <property type="entry name" value="Succinate dehydrogenase/fumarate reductase flavoprotein, catalytic domain"/>
    <property type="match status" value="1"/>
</dbReference>
<dbReference type="Gene3D" id="1.20.58.100">
    <property type="entry name" value="Fumarate reductase/succinate dehydrogenase flavoprotein-like, C-terminal domain"/>
    <property type="match status" value="1"/>
</dbReference>
<comment type="catalytic activity">
    <reaction evidence="13">
        <text>L-aspartate + O2 = iminosuccinate + H2O2</text>
        <dbReference type="Rhea" id="RHEA:25876"/>
        <dbReference type="ChEBI" id="CHEBI:15379"/>
        <dbReference type="ChEBI" id="CHEBI:16240"/>
        <dbReference type="ChEBI" id="CHEBI:29991"/>
        <dbReference type="ChEBI" id="CHEBI:77875"/>
        <dbReference type="EC" id="1.4.3.16"/>
    </reaction>
    <physiologicalReaction direction="left-to-right" evidence="13">
        <dbReference type="Rhea" id="RHEA:25877"/>
    </physiologicalReaction>
</comment>
<reference evidence="20 21" key="2">
    <citation type="journal article" date="2012" name="J. Bacteriol.">
        <title>Complete Genome Sequence of Rahnella sp. Strain Y9602, a Gammaproteobacterium Isolate from Metal- and Radionuclide-Contaminated Soil.</title>
        <authorList>
            <person name="Martinez R.J."/>
            <person name="Bruce D."/>
            <person name="Detter C."/>
            <person name="Goodwin L.A."/>
            <person name="Han J."/>
            <person name="Han C.S."/>
            <person name="Held B."/>
            <person name="Land M.L."/>
            <person name="Mikhailova N."/>
            <person name="Nolan M."/>
            <person name="Pennacchio L."/>
            <person name="Pitluck S."/>
            <person name="Tapia R."/>
            <person name="Woyke T."/>
            <person name="Sobecky P.A."/>
        </authorList>
    </citation>
    <scope>NUCLEOTIDE SEQUENCE [LARGE SCALE GENOMIC DNA]</scope>
    <source>
        <strain evidence="20 21">Y9602</strain>
    </source>
</reference>
<dbReference type="Proteomes" id="UP000007257">
    <property type="component" value="Chromosome"/>
</dbReference>
<evidence type="ECO:0000256" key="1">
    <source>
        <dbReference type="ARBA" id="ARBA00001974"/>
    </source>
</evidence>
<dbReference type="PANTHER" id="PTHR42716">
    <property type="entry name" value="L-ASPARTATE OXIDASE"/>
    <property type="match status" value="1"/>
</dbReference>
<dbReference type="NCBIfam" id="NF006567">
    <property type="entry name" value="PRK09077.1"/>
    <property type="match status" value="1"/>
</dbReference>
<evidence type="ECO:0000256" key="15">
    <source>
        <dbReference type="PIRSR" id="PIRSR000171-1"/>
    </source>
</evidence>
<organism evidence="20 21">
    <name type="scientific">Rahnella sp. (strain Y9602)</name>
    <dbReference type="NCBI Taxonomy" id="2703885"/>
    <lineage>
        <taxon>Bacteria</taxon>
        <taxon>Pseudomonadati</taxon>
        <taxon>Pseudomonadota</taxon>
        <taxon>Gammaproteobacteria</taxon>
        <taxon>Enterobacterales</taxon>
        <taxon>Yersiniaceae</taxon>
        <taxon>Rahnella</taxon>
    </lineage>
</organism>
<dbReference type="InterPro" id="IPR036188">
    <property type="entry name" value="FAD/NAD-bd_sf"/>
</dbReference>
<evidence type="ECO:0000256" key="8">
    <source>
        <dbReference type="ARBA" id="ARBA00022630"/>
    </source>
</evidence>
<keyword evidence="8 16" id="KW-0285">Flavoprotein</keyword>
<evidence type="ECO:0000256" key="11">
    <source>
        <dbReference type="ARBA" id="ARBA00022827"/>
    </source>
</evidence>
<feature type="coiled-coil region" evidence="17">
    <location>
        <begin position="465"/>
        <end position="492"/>
    </location>
</feature>
<dbReference type="NCBIfam" id="TIGR00551">
    <property type="entry name" value="nadB"/>
    <property type="match status" value="1"/>
</dbReference>
<dbReference type="FunFam" id="3.50.50.60:FF:000060">
    <property type="entry name" value="L-aspartate oxidase"/>
    <property type="match status" value="1"/>
</dbReference>
<dbReference type="Gene3D" id="3.50.50.60">
    <property type="entry name" value="FAD/NAD(P)-binding domain"/>
    <property type="match status" value="1"/>
</dbReference>
<feature type="domain" description="FAD-dependent oxidoreductase 2 FAD-binding" evidence="18">
    <location>
        <begin position="22"/>
        <end position="404"/>
    </location>
</feature>
<dbReference type="EMBL" id="CP002505">
    <property type="protein sequence ID" value="ADW75035.1"/>
    <property type="molecule type" value="Genomic_DNA"/>
</dbReference>
<protein>
    <recommendedName>
        <fullName evidence="6 14">L-aspartate oxidase</fullName>
        <ecNumber evidence="5 14">1.4.3.16</ecNumber>
    </recommendedName>
</protein>